<reference evidence="1 3" key="1">
    <citation type="submission" date="2014-05" db="EMBL/GenBank/DDBJ databases">
        <authorList>
            <person name="Daugherty S.C."/>
            <person name="Tallon L.J."/>
            <person name="Sadzewicz L."/>
            <person name="Kilian M."/>
            <person name="Tettelin H."/>
        </authorList>
    </citation>
    <scope>NUCLEOTIDE SEQUENCE [LARGE SCALE GENOMIC DNA]</scope>
    <source>
        <strain evidence="1 3">SK578</strain>
    </source>
</reference>
<gene>
    <name evidence="2" type="ORF">GEZ98_01675</name>
    <name evidence="1" type="ORF">SK578_1185</name>
</gene>
<dbReference type="PATRIC" id="fig|28037.93.peg.1139"/>
<proteinExistence type="predicted"/>
<accession>A0A081QQ65</accession>
<reference evidence="2 4" key="2">
    <citation type="submission" date="2019-10" db="EMBL/GenBank/DDBJ databases">
        <title>Streptococcus mitis of the oral and urogenital tracts.</title>
        <authorList>
            <person name="Price T."/>
            <person name="Mores C.R."/>
            <person name="Putonti C."/>
            <person name="Wolfe A.J."/>
        </authorList>
    </citation>
    <scope>NUCLEOTIDE SEQUENCE [LARGE SCALE GENOMIC DNA]</scope>
    <source>
        <strain evidence="2 4">SM50</strain>
    </source>
</reference>
<organism evidence="1 3">
    <name type="scientific">Streptococcus mitis</name>
    <dbReference type="NCBI Taxonomy" id="28037"/>
    <lineage>
        <taxon>Bacteria</taxon>
        <taxon>Bacillati</taxon>
        <taxon>Bacillota</taxon>
        <taxon>Bacilli</taxon>
        <taxon>Lactobacillales</taxon>
        <taxon>Streptococcaceae</taxon>
        <taxon>Streptococcus</taxon>
        <taxon>Streptococcus mitis group</taxon>
    </lineage>
</organism>
<comment type="caution">
    <text evidence="1">The sequence shown here is derived from an EMBL/GenBank/DDBJ whole genome shotgun (WGS) entry which is preliminary data.</text>
</comment>
<evidence type="ECO:0000313" key="3">
    <source>
        <dbReference type="Proteomes" id="UP000028089"/>
    </source>
</evidence>
<dbReference type="EMBL" id="WIJB01000001">
    <property type="protein sequence ID" value="MQQ01638.1"/>
    <property type="molecule type" value="Genomic_DNA"/>
</dbReference>
<dbReference type="Proteomes" id="UP000028089">
    <property type="component" value="Unassembled WGS sequence"/>
</dbReference>
<dbReference type="AlphaFoldDB" id="A0A081QQ65"/>
<evidence type="ECO:0000313" key="4">
    <source>
        <dbReference type="Proteomes" id="UP000432694"/>
    </source>
</evidence>
<name>A0A081QQ65_STRMT</name>
<evidence type="ECO:0000313" key="2">
    <source>
        <dbReference type="EMBL" id="MQQ01638.1"/>
    </source>
</evidence>
<dbReference type="RefSeq" id="WP_042751170.1">
    <property type="nucleotide sequence ID" value="NZ_CAMHZP010000001.1"/>
</dbReference>
<dbReference type="Proteomes" id="UP000432694">
    <property type="component" value="Unassembled WGS sequence"/>
</dbReference>
<dbReference type="EMBL" id="JPFY01000013">
    <property type="protein sequence ID" value="KEQ45088.1"/>
    <property type="molecule type" value="Genomic_DNA"/>
</dbReference>
<protein>
    <submittedName>
        <fullName evidence="1">Uncharacterized protein</fullName>
    </submittedName>
</protein>
<evidence type="ECO:0000313" key="1">
    <source>
        <dbReference type="EMBL" id="KEQ45088.1"/>
    </source>
</evidence>
<sequence>MKKSLYNLLSMIPIYGTFLKFSSKGEMRLCSPLYQDFLDEGINPNDIFLLLEKKYPGEVVTRDRFYEGYREILESLNKE</sequence>